<keyword evidence="6" id="KW-1185">Reference proteome</keyword>
<feature type="compositionally biased region" description="Pro residues" evidence="3">
    <location>
        <begin position="315"/>
        <end position="325"/>
    </location>
</feature>
<name>A0A4U5UWI2_COLLU</name>
<dbReference type="SUPFAM" id="SSF103657">
    <property type="entry name" value="BAR/IMD domain-like"/>
    <property type="match status" value="1"/>
</dbReference>
<keyword evidence="2" id="KW-0175">Coiled coil</keyword>
<accession>A0A4U5UWI2</accession>
<organism evidence="5 6">
    <name type="scientific">Collichthys lucidus</name>
    <name type="common">Big head croaker</name>
    <name type="synonym">Sciaena lucida</name>
    <dbReference type="NCBI Taxonomy" id="240159"/>
    <lineage>
        <taxon>Eukaryota</taxon>
        <taxon>Metazoa</taxon>
        <taxon>Chordata</taxon>
        <taxon>Craniata</taxon>
        <taxon>Vertebrata</taxon>
        <taxon>Euteleostomi</taxon>
        <taxon>Actinopterygii</taxon>
        <taxon>Neopterygii</taxon>
        <taxon>Teleostei</taxon>
        <taxon>Neoteleostei</taxon>
        <taxon>Acanthomorphata</taxon>
        <taxon>Eupercaria</taxon>
        <taxon>Sciaenidae</taxon>
        <taxon>Collichthys</taxon>
    </lineage>
</organism>
<dbReference type="InterPro" id="IPR031160">
    <property type="entry name" value="F_BAR_dom"/>
</dbReference>
<dbReference type="PANTHER" id="PTHR15735:SF22">
    <property type="entry name" value="FORMIN-BINDING PROTEIN 1 ISOFORM X1"/>
    <property type="match status" value="1"/>
</dbReference>
<proteinExistence type="predicted"/>
<evidence type="ECO:0000313" key="5">
    <source>
        <dbReference type="EMBL" id="TKS79188.1"/>
    </source>
</evidence>
<dbReference type="Gene3D" id="1.20.1270.60">
    <property type="entry name" value="Arfaptin homology (AH) domain/BAR domain"/>
    <property type="match status" value="1"/>
</dbReference>
<gene>
    <name evidence="5" type="ORF">D9C73_011983</name>
</gene>
<dbReference type="STRING" id="240159.A0A4U5UWI2"/>
<dbReference type="InterPro" id="IPR027267">
    <property type="entry name" value="AH/BAR_dom_sf"/>
</dbReference>
<evidence type="ECO:0000313" key="6">
    <source>
        <dbReference type="Proteomes" id="UP000298787"/>
    </source>
</evidence>
<dbReference type="PANTHER" id="PTHR15735">
    <property type="entry name" value="FCH AND DOUBLE SH3 DOMAINS PROTEIN"/>
    <property type="match status" value="1"/>
</dbReference>
<dbReference type="InterPro" id="IPR001060">
    <property type="entry name" value="FCH_dom"/>
</dbReference>
<evidence type="ECO:0000259" key="4">
    <source>
        <dbReference type="PROSITE" id="PS51741"/>
    </source>
</evidence>
<dbReference type="GO" id="GO:0008289">
    <property type="term" value="F:lipid binding"/>
    <property type="evidence" value="ECO:0007669"/>
    <property type="project" value="UniProtKB-KW"/>
</dbReference>
<feature type="domain" description="F-BAR" evidence="4">
    <location>
        <begin position="1"/>
        <end position="225"/>
    </location>
</feature>
<dbReference type="EMBL" id="CM014088">
    <property type="protein sequence ID" value="TKS79188.1"/>
    <property type="molecule type" value="Genomic_DNA"/>
</dbReference>
<dbReference type="AlphaFoldDB" id="A0A4U5UWI2"/>
<dbReference type="PROSITE" id="PS51741">
    <property type="entry name" value="F_BAR"/>
    <property type="match status" value="1"/>
</dbReference>
<feature type="region of interest" description="Disordered" evidence="3">
    <location>
        <begin position="311"/>
        <end position="345"/>
    </location>
</feature>
<dbReference type="Pfam" id="PF00611">
    <property type="entry name" value="FCH"/>
    <property type="match status" value="1"/>
</dbReference>
<evidence type="ECO:0000256" key="1">
    <source>
        <dbReference type="ARBA" id="ARBA00023121"/>
    </source>
</evidence>
<reference evidence="5 6" key="1">
    <citation type="submission" date="2019-01" db="EMBL/GenBank/DDBJ databases">
        <title>Genome Assembly of Collichthys lucidus.</title>
        <authorList>
            <person name="Cai M."/>
            <person name="Xiao S."/>
        </authorList>
    </citation>
    <scope>NUCLEOTIDE SEQUENCE [LARGE SCALE GENOMIC DNA]</scope>
    <source>
        <strain evidence="5">JT15FE1705JMU</strain>
        <tissue evidence="5">Muscle</tissue>
    </source>
</reference>
<evidence type="ECO:0000256" key="2">
    <source>
        <dbReference type="PROSITE-ProRule" id="PRU01077"/>
    </source>
</evidence>
<dbReference type="SMART" id="SM00055">
    <property type="entry name" value="FCH"/>
    <property type="match status" value="1"/>
</dbReference>
<protein>
    <submittedName>
        <fullName evidence="5">Formin-binding protein 1</fullName>
    </submittedName>
</protein>
<keyword evidence="1" id="KW-0446">Lipid-binding</keyword>
<evidence type="ECO:0000256" key="3">
    <source>
        <dbReference type="SAM" id="MobiDB-lite"/>
    </source>
</evidence>
<sequence length="376" mass="43719">MSCNWGTELWDQFDNLEKHTSWGIDFLERYTKFLKERAEIELSYAKQIRYTWCLAFAATLRQLSELSVQREELAENLNTQIVYGRRAQQHIESSWKQLESSKRRFERDCKEAERAQHVSDRIDLDNKTDGEKARQTAQQKKQAAEESRKDYVTSLNQFNQDQHQHYHTLVPVIYQRIQDMEERRIERICEAMRSSAEAERKVLPVVSRCLDAMMDAGEGIQPRMDTRQVVEVYKSGFEPPGDVEFEDYSATMRRSISESSYLDNRTEGRRHSRKLWPFIRKNKVHTHIKTHTHTHLAVLTMPLSLQLLTLLSSPRQPPPPPPTSPSPGGVANSPQSPPLASREPITQRLNDLMTSGVRVPQTAAIFLLNRDEKNFR</sequence>
<dbReference type="Proteomes" id="UP000298787">
    <property type="component" value="Chromosome 11"/>
</dbReference>